<evidence type="ECO:0000256" key="1">
    <source>
        <dbReference type="ARBA" id="ARBA00023125"/>
    </source>
</evidence>
<dbReference type="OrthoDB" id="71302at2759"/>
<evidence type="ECO:0000256" key="4">
    <source>
        <dbReference type="SAM" id="MobiDB-lite"/>
    </source>
</evidence>
<keyword evidence="3" id="KW-0175">Coiled coil</keyword>
<dbReference type="GO" id="GO:0003700">
    <property type="term" value="F:DNA-binding transcription factor activity"/>
    <property type="evidence" value="ECO:0007669"/>
    <property type="project" value="InterPro"/>
</dbReference>
<keyword evidence="7" id="KW-1185">Reference proteome</keyword>
<dbReference type="Pfam" id="PF00010">
    <property type="entry name" value="HLH"/>
    <property type="match status" value="1"/>
</dbReference>
<dbReference type="Proteomes" id="UP000007148">
    <property type="component" value="Unassembled WGS sequence"/>
</dbReference>
<dbReference type="GO" id="GO:0005634">
    <property type="term" value="C:nucleus"/>
    <property type="evidence" value="ECO:0007669"/>
    <property type="project" value="TreeGrafter"/>
</dbReference>
<proteinExistence type="predicted"/>
<dbReference type="CDD" id="cd11398">
    <property type="entry name" value="bHLHzip_scCBP1"/>
    <property type="match status" value="1"/>
</dbReference>
<keyword evidence="1" id="KW-0238">DNA-binding</keyword>
<protein>
    <submittedName>
        <fullName evidence="6">Probable CBF1-centromere binding factor 1</fullName>
    </submittedName>
</protein>
<dbReference type="InterPro" id="IPR036638">
    <property type="entry name" value="HLH_DNA-bd_sf"/>
</dbReference>
<evidence type="ECO:0000313" key="6">
    <source>
        <dbReference type="EMBL" id="CCA72231.1"/>
    </source>
</evidence>
<feature type="region of interest" description="Disordered" evidence="4">
    <location>
        <begin position="1"/>
        <end position="107"/>
    </location>
</feature>
<dbReference type="Gene3D" id="4.10.280.10">
    <property type="entry name" value="Helix-loop-helix DNA-binding domain"/>
    <property type="match status" value="1"/>
</dbReference>
<dbReference type="PANTHER" id="PTHR47787">
    <property type="entry name" value="CENTROMERE-BINDING PROTEIN 1"/>
    <property type="match status" value="1"/>
</dbReference>
<dbReference type="AlphaFoldDB" id="G4TLN8"/>
<dbReference type="GO" id="GO:0046983">
    <property type="term" value="F:protein dimerization activity"/>
    <property type="evidence" value="ECO:0007669"/>
    <property type="project" value="InterPro"/>
</dbReference>
<feature type="compositionally biased region" description="Basic and acidic residues" evidence="4">
    <location>
        <begin position="62"/>
        <end position="71"/>
    </location>
</feature>
<feature type="compositionally biased region" description="Polar residues" evidence="4">
    <location>
        <begin position="72"/>
        <end position="81"/>
    </location>
</feature>
<comment type="caution">
    <text evidence="6">The sequence shown here is derived from an EMBL/GenBank/DDBJ whole genome shotgun (WGS) entry which is preliminary data.</text>
</comment>
<feature type="compositionally biased region" description="Acidic residues" evidence="4">
    <location>
        <begin position="331"/>
        <end position="350"/>
    </location>
</feature>
<dbReference type="PROSITE" id="PS50888">
    <property type="entry name" value="BHLH"/>
    <property type="match status" value="1"/>
</dbReference>
<evidence type="ECO:0000256" key="3">
    <source>
        <dbReference type="SAM" id="Coils"/>
    </source>
</evidence>
<dbReference type="PANTHER" id="PTHR47787:SF1">
    <property type="entry name" value="CENTROMERE-BINDING PROTEIN 1"/>
    <property type="match status" value="1"/>
</dbReference>
<dbReference type="GO" id="GO:0003677">
    <property type="term" value="F:DNA binding"/>
    <property type="evidence" value="ECO:0007669"/>
    <property type="project" value="UniProtKB-KW"/>
</dbReference>
<feature type="compositionally biased region" description="Basic and acidic residues" evidence="4">
    <location>
        <begin position="219"/>
        <end position="231"/>
    </location>
</feature>
<dbReference type="InParanoid" id="G4TLN8"/>
<feature type="compositionally biased region" description="Acidic residues" evidence="4">
    <location>
        <begin position="13"/>
        <end position="23"/>
    </location>
</feature>
<gene>
    <name evidence="6" type="ORF">PIIN_06165</name>
</gene>
<feature type="region of interest" description="Disordered" evidence="4">
    <location>
        <begin position="177"/>
        <end position="234"/>
    </location>
</feature>
<feature type="coiled-coil region" evidence="3">
    <location>
        <begin position="297"/>
        <end position="327"/>
    </location>
</feature>
<feature type="region of interest" description="Disordered" evidence="4">
    <location>
        <begin position="328"/>
        <end position="361"/>
    </location>
</feature>
<dbReference type="EMBL" id="CAFZ01000154">
    <property type="protein sequence ID" value="CCA72231.1"/>
    <property type="molecule type" value="Genomic_DNA"/>
</dbReference>
<dbReference type="SMART" id="SM00353">
    <property type="entry name" value="HLH"/>
    <property type="match status" value="1"/>
</dbReference>
<sequence>MSASEESGAGSDFEPERDQDDSPDTSPQRPVQPPRLNTPPSRNYPKRGRPKKGAMAEPETPESPRRSHASQDQDASPTATNKDVPPSPANSQPIHAALQQPPPGFILPAVGPGGIPIILPTAQNGTLSGNERAHLYTLLKQLPIGFPARADGQSGTTPAALPFPFPMHPGLLAAANIADGPLPSAHDAEAPPEGDSPGRGSTFGSPHKPRPEPGSSEWARQRKDNHKEVERRRRGNINEGINELARLIPAGHGEKAKGAVLQRAVAYVKDLQEKEQKNIERWTMEKLTHEQVVAEWASRYKATAEDLEKEKKKTSRLEAEVIRLKAHLGEREEDELAGDEEEEDDEEEIDLERPAKRMRVA</sequence>
<reference evidence="6 7" key="1">
    <citation type="journal article" date="2011" name="PLoS Pathog.">
        <title>Endophytic Life Strategies Decoded by Genome and Transcriptome Analyses of the Mutualistic Root Symbiont Piriformospora indica.</title>
        <authorList>
            <person name="Zuccaro A."/>
            <person name="Lahrmann U."/>
            <person name="Guldener U."/>
            <person name="Langen G."/>
            <person name="Pfiffi S."/>
            <person name="Biedenkopf D."/>
            <person name="Wong P."/>
            <person name="Samans B."/>
            <person name="Grimm C."/>
            <person name="Basiewicz M."/>
            <person name="Murat C."/>
            <person name="Martin F."/>
            <person name="Kogel K.H."/>
        </authorList>
    </citation>
    <scope>NUCLEOTIDE SEQUENCE [LARGE SCALE GENOMIC DNA]</scope>
    <source>
        <strain evidence="6 7">DSM 11827</strain>
    </source>
</reference>
<evidence type="ECO:0000256" key="2">
    <source>
        <dbReference type="ARBA" id="ARBA00023242"/>
    </source>
</evidence>
<dbReference type="InterPro" id="IPR047206">
    <property type="entry name" value="bHLHzip_scCBP1-like"/>
</dbReference>
<organism evidence="6 7">
    <name type="scientific">Serendipita indica (strain DSM 11827)</name>
    <name type="common">Root endophyte fungus</name>
    <name type="synonym">Piriformospora indica</name>
    <dbReference type="NCBI Taxonomy" id="1109443"/>
    <lineage>
        <taxon>Eukaryota</taxon>
        <taxon>Fungi</taxon>
        <taxon>Dikarya</taxon>
        <taxon>Basidiomycota</taxon>
        <taxon>Agaricomycotina</taxon>
        <taxon>Agaricomycetes</taxon>
        <taxon>Sebacinales</taxon>
        <taxon>Serendipitaceae</taxon>
        <taxon>Serendipita</taxon>
    </lineage>
</organism>
<evidence type="ECO:0000313" key="7">
    <source>
        <dbReference type="Proteomes" id="UP000007148"/>
    </source>
</evidence>
<dbReference type="InterPro" id="IPR011598">
    <property type="entry name" value="bHLH_dom"/>
</dbReference>
<evidence type="ECO:0000259" key="5">
    <source>
        <dbReference type="PROSITE" id="PS50888"/>
    </source>
</evidence>
<name>G4TLN8_SERID</name>
<dbReference type="SUPFAM" id="SSF47459">
    <property type="entry name" value="HLH, helix-loop-helix DNA-binding domain"/>
    <property type="match status" value="1"/>
</dbReference>
<keyword evidence="2" id="KW-0539">Nucleus</keyword>
<dbReference type="HOGENOM" id="CLU_767501_0_0_1"/>
<feature type="domain" description="BHLH" evidence="5">
    <location>
        <begin position="221"/>
        <end position="271"/>
    </location>
</feature>
<dbReference type="eggNOG" id="KOG1318">
    <property type="taxonomic scope" value="Eukaryota"/>
</dbReference>
<accession>G4TLN8</accession>
<dbReference type="STRING" id="1109443.G4TLN8"/>